<dbReference type="Proteomes" id="UP001524586">
    <property type="component" value="Unassembled WGS sequence"/>
</dbReference>
<feature type="transmembrane region" description="Helical" evidence="1">
    <location>
        <begin position="288"/>
        <end position="310"/>
    </location>
</feature>
<feature type="transmembrane region" description="Helical" evidence="1">
    <location>
        <begin position="167"/>
        <end position="192"/>
    </location>
</feature>
<proteinExistence type="predicted"/>
<sequence>MNIADLQHLPRRSVPAFPGWWAALGPGVVWMALAQGSGELIWWPYMVAKYGLTFIWLLAPACLLQYPLNLEIGRYTLLTGESIFHGFIRLHRGFGIFLWLLMSVSFLWFGAFASAGGTAMAELTHWPAGWSQRGQSLFWGYASIAVFVSAILASGVVYTLIERFMKLVALVTVIGLLSACMQAEVVASLPGFMRGLLGPTEASPRPWEAADASKLLTAITFAGLGGFWILFYSYWLRDKGAGMAGLVGRITGLGGAEEAVLSDGYLPSDDRPSAENWSLWRRFLSTDIMVGILGNLFTTLMTCLLAYALLFPKGLLPQEYELAVVQSQFFAVSWGEIGRLLFLVIAAAFLTDTWLATADAVSRIQTDIVMTLFPASRRLPARRWYYIFLALLTAITSLTMQLDAPGPLILTSALIGFIGTIIFPLALYRLNHKLLPPHLPEWARPRGRPWLLGLSFLVYVTLAVLYLKSSLGY</sequence>
<feature type="transmembrane region" description="Helical" evidence="1">
    <location>
        <begin position="97"/>
        <end position="118"/>
    </location>
</feature>
<keyword evidence="1" id="KW-1133">Transmembrane helix</keyword>
<dbReference type="EMBL" id="JANIBK010000006">
    <property type="protein sequence ID" value="MCQ8127280.1"/>
    <property type="molecule type" value="Genomic_DNA"/>
</dbReference>
<feature type="transmembrane region" description="Helical" evidence="1">
    <location>
        <begin position="212"/>
        <end position="235"/>
    </location>
</feature>
<keyword evidence="1" id="KW-0472">Membrane</keyword>
<dbReference type="NCBIfam" id="NF037982">
    <property type="entry name" value="Nramp_1"/>
    <property type="match status" value="1"/>
</dbReference>
<accession>A0ABT1U1E4</accession>
<feature type="transmembrane region" description="Helical" evidence="1">
    <location>
        <begin position="50"/>
        <end position="66"/>
    </location>
</feature>
<feature type="transmembrane region" description="Helical" evidence="1">
    <location>
        <begin position="383"/>
        <end position="402"/>
    </location>
</feature>
<organism evidence="2 3">
    <name type="scientific">Methylomonas rivi</name>
    <dbReference type="NCBI Taxonomy" id="2952226"/>
    <lineage>
        <taxon>Bacteria</taxon>
        <taxon>Pseudomonadati</taxon>
        <taxon>Pseudomonadota</taxon>
        <taxon>Gammaproteobacteria</taxon>
        <taxon>Methylococcales</taxon>
        <taxon>Methylococcaceae</taxon>
        <taxon>Methylomonas</taxon>
    </lineage>
</organism>
<keyword evidence="1" id="KW-0812">Transmembrane</keyword>
<dbReference type="RefSeq" id="WP_256613596.1">
    <property type="nucleotide sequence ID" value="NZ_JANIBK010000006.1"/>
</dbReference>
<feature type="transmembrane region" description="Helical" evidence="1">
    <location>
        <begin position="20"/>
        <end position="43"/>
    </location>
</feature>
<feature type="transmembrane region" description="Helical" evidence="1">
    <location>
        <begin position="138"/>
        <end position="160"/>
    </location>
</feature>
<feature type="transmembrane region" description="Helical" evidence="1">
    <location>
        <begin position="449"/>
        <end position="467"/>
    </location>
</feature>
<protein>
    <submittedName>
        <fullName evidence="2">Nramp family divalent metal transporter</fullName>
    </submittedName>
</protein>
<feature type="transmembrane region" description="Helical" evidence="1">
    <location>
        <begin position="408"/>
        <end position="428"/>
    </location>
</feature>
<keyword evidence="3" id="KW-1185">Reference proteome</keyword>
<evidence type="ECO:0000313" key="2">
    <source>
        <dbReference type="EMBL" id="MCQ8127280.1"/>
    </source>
</evidence>
<comment type="caution">
    <text evidence="2">The sequence shown here is derived from an EMBL/GenBank/DDBJ whole genome shotgun (WGS) entry which is preliminary data.</text>
</comment>
<evidence type="ECO:0000313" key="3">
    <source>
        <dbReference type="Proteomes" id="UP001524586"/>
    </source>
</evidence>
<reference evidence="2 3" key="1">
    <citation type="submission" date="2022-07" db="EMBL/GenBank/DDBJ databases">
        <title>Methylomonas rivi sp. nov., Methylomonas rosea sp. nov., Methylomonas aureus sp. nov. and Methylomonas subterranea sp. nov., four novel methanotrophs isolated from a freshwater creek and the deep terrestrial subsurface.</title>
        <authorList>
            <person name="Abin C."/>
            <person name="Sankaranarayanan K."/>
            <person name="Garner C."/>
            <person name="Sindelar R."/>
            <person name="Kotary K."/>
            <person name="Garner R."/>
            <person name="Barclay S."/>
            <person name="Lawson P."/>
            <person name="Krumholz L."/>
        </authorList>
    </citation>
    <scope>NUCLEOTIDE SEQUENCE [LARGE SCALE GENOMIC DNA]</scope>
    <source>
        <strain evidence="2 3">WSC-6</strain>
    </source>
</reference>
<name>A0ABT1U1E4_9GAMM</name>
<evidence type="ECO:0000256" key="1">
    <source>
        <dbReference type="SAM" id="Phobius"/>
    </source>
</evidence>
<gene>
    <name evidence="2" type="ORF">NP596_02320</name>
</gene>
<feature type="transmembrane region" description="Helical" evidence="1">
    <location>
        <begin position="340"/>
        <end position="362"/>
    </location>
</feature>